<dbReference type="EMBL" id="DRQG01000127">
    <property type="protein sequence ID" value="HGY56736.1"/>
    <property type="molecule type" value="Genomic_DNA"/>
</dbReference>
<reference evidence="1" key="1">
    <citation type="journal article" date="2020" name="mSystems">
        <title>Genome- and Community-Level Interaction Insights into Carbon Utilization and Element Cycling Functions of Hydrothermarchaeota in Hydrothermal Sediment.</title>
        <authorList>
            <person name="Zhou Z."/>
            <person name="Liu Y."/>
            <person name="Xu W."/>
            <person name="Pan J."/>
            <person name="Luo Z.H."/>
            <person name="Li M."/>
        </authorList>
    </citation>
    <scope>NUCLEOTIDE SEQUENCE [LARGE SCALE GENOMIC DNA]</scope>
    <source>
        <strain evidence="1">HyVt-577</strain>
    </source>
</reference>
<proteinExistence type="predicted"/>
<dbReference type="AlphaFoldDB" id="A0A7V4U2C0"/>
<dbReference type="InterPro" id="IPR008928">
    <property type="entry name" value="6-hairpin_glycosidase_sf"/>
</dbReference>
<dbReference type="Gene3D" id="1.50.10.20">
    <property type="match status" value="2"/>
</dbReference>
<organism evidence="1">
    <name type="scientific">Caldithrix abyssi</name>
    <dbReference type="NCBI Taxonomy" id="187145"/>
    <lineage>
        <taxon>Bacteria</taxon>
        <taxon>Pseudomonadati</taxon>
        <taxon>Calditrichota</taxon>
        <taxon>Calditrichia</taxon>
        <taxon>Calditrichales</taxon>
        <taxon>Calditrichaceae</taxon>
        <taxon>Caldithrix</taxon>
    </lineage>
</organism>
<dbReference type="GO" id="GO:0005975">
    <property type="term" value="P:carbohydrate metabolic process"/>
    <property type="evidence" value="ECO:0007669"/>
    <property type="project" value="InterPro"/>
</dbReference>
<comment type="caution">
    <text evidence="1">The sequence shown here is derived from an EMBL/GenBank/DDBJ whole genome shotgun (WGS) entry which is preliminary data.</text>
</comment>
<gene>
    <name evidence="1" type="ORF">ENK44_13605</name>
</gene>
<evidence type="ECO:0000313" key="1">
    <source>
        <dbReference type="EMBL" id="HGY56736.1"/>
    </source>
</evidence>
<protein>
    <submittedName>
        <fullName evidence="1">Uncharacterized protein</fullName>
    </submittedName>
</protein>
<accession>A0A7V4U2C0</accession>
<sequence>MAKAEAGDLIKLDFPRNAQGKYRIALLKNNKIVAYSNQPLQILFYADSLETYFNDYDSVWYESNFYKACGKITYDETLEFDFIDYWHLSDDGVTLDRMVRVQGNRTAGFASQINLYLTAGYHPKRTQIFVPGMIYGNTEFLPSTAIGGRDTFSDRKADIIIREDRMPAPLFGIITGKGHSIALLNPFPIGQTTAEESHNLIPKPLIDDRFQLGSMGVHIDGNSLQLGYCFPANEGEVTYKGDVYPGGQLKQWRRRFHPVRNGFRHTYTIRIILDEEKSFPQFYSNLWRKSWNILNPQINLQNIALIKKSILTTLASQVETYKQRSGLPNWVDAPKNGLIITDRKAVMGFTGKNLEAARFLLRAADESWNKDAKSYREKALDIINSFIKIKMTPPAATGFNLDTGAPEIALPHRKRIYLRSLGDGFKALACAWLYEKKKGREHQDWLKWMKSFANWLLMQQNEEGGFPRAWQPGTGELIEETTLSSYNAVPFLVLMSKITGDEKYLNSAKRAADVSWAYSQKNGKFVGGTIDNPNVLDKEAATLSLEACLLLYEQTWEKKWLERAKMAANFAETWIYIWNVPMPMDESNHGLQWKKGNSTIGLQLISTGHSLVDMYMSFDADEFAKLYQYTGDAHYLDVARILLHNTKTMTAVPGREYDLRGPGWQQEHWSLAPPRGYGLHRGWLPWVATSQLNGIYGIEDLKIENVENSRL</sequence>
<dbReference type="SUPFAM" id="SSF48208">
    <property type="entry name" value="Six-hairpin glycosidases"/>
    <property type="match status" value="2"/>
</dbReference>
<dbReference type="Proteomes" id="UP000885779">
    <property type="component" value="Unassembled WGS sequence"/>
</dbReference>
<name>A0A7V4U2C0_CALAY</name>